<sequence>MAGEPRWTQQRFFRRKNTSRSCLPSSPFLQGGKAEQKATVEPCGSGHDRAQSVWEREGKEEWDVMDDEDDRQLLDILGDVDALNDYLHGSNSKSIGEEDVNNAAYGSDSSFFSSDTVRL</sequence>
<feature type="region of interest" description="Disordered" evidence="1">
    <location>
        <begin position="15"/>
        <end position="53"/>
    </location>
</feature>
<dbReference type="EMBL" id="OZ035845">
    <property type="protein sequence ID" value="CAL1599567.1"/>
    <property type="molecule type" value="Genomic_DNA"/>
</dbReference>
<dbReference type="AlphaFoldDB" id="A0AAV2LB42"/>
<reference evidence="2 3" key="1">
    <citation type="submission" date="2024-04" db="EMBL/GenBank/DDBJ databases">
        <authorList>
            <person name="Waldvogel A.-M."/>
            <person name="Schoenle A."/>
        </authorList>
    </citation>
    <scope>NUCLEOTIDE SEQUENCE [LARGE SCALE GENOMIC DNA]</scope>
</reference>
<gene>
    <name evidence="2" type="ORF">KC01_LOCUS27814</name>
</gene>
<evidence type="ECO:0000313" key="3">
    <source>
        <dbReference type="Proteomes" id="UP001497482"/>
    </source>
</evidence>
<name>A0AAV2LB42_KNICA</name>
<evidence type="ECO:0000313" key="2">
    <source>
        <dbReference type="EMBL" id="CAL1599567.1"/>
    </source>
</evidence>
<evidence type="ECO:0000256" key="1">
    <source>
        <dbReference type="SAM" id="MobiDB-lite"/>
    </source>
</evidence>
<organism evidence="2 3">
    <name type="scientific">Knipowitschia caucasica</name>
    <name type="common">Caucasian dwarf goby</name>
    <name type="synonym">Pomatoschistus caucasicus</name>
    <dbReference type="NCBI Taxonomy" id="637954"/>
    <lineage>
        <taxon>Eukaryota</taxon>
        <taxon>Metazoa</taxon>
        <taxon>Chordata</taxon>
        <taxon>Craniata</taxon>
        <taxon>Vertebrata</taxon>
        <taxon>Euteleostomi</taxon>
        <taxon>Actinopterygii</taxon>
        <taxon>Neopterygii</taxon>
        <taxon>Teleostei</taxon>
        <taxon>Neoteleostei</taxon>
        <taxon>Acanthomorphata</taxon>
        <taxon>Gobiaria</taxon>
        <taxon>Gobiiformes</taxon>
        <taxon>Gobioidei</taxon>
        <taxon>Gobiidae</taxon>
        <taxon>Gobiinae</taxon>
        <taxon>Knipowitschia</taxon>
    </lineage>
</organism>
<feature type="compositionally biased region" description="Polar residues" evidence="1">
    <location>
        <begin position="19"/>
        <end position="28"/>
    </location>
</feature>
<accession>A0AAV2LB42</accession>
<dbReference type="Proteomes" id="UP001497482">
    <property type="component" value="Chromosome 23"/>
</dbReference>
<proteinExistence type="predicted"/>
<protein>
    <submittedName>
        <fullName evidence="2">Uncharacterized protein</fullName>
    </submittedName>
</protein>
<keyword evidence="3" id="KW-1185">Reference proteome</keyword>